<dbReference type="VEuPathDB" id="FungiDB:RhiirFUN_022594"/>
<protein>
    <submittedName>
        <fullName evidence="1">Uncharacterized protein</fullName>
    </submittedName>
</protein>
<name>U9TV04_RHIID</name>
<dbReference type="EMBL" id="KI286210">
    <property type="protein sequence ID" value="ESA11252.1"/>
    <property type="molecule type" value="Genomic_DNA"/>
</dbReference>
<accession>U9TV04</accession>
<organism evidence="1">
    <name type="scientific">Rhizophagus irregularis (strain DAOM 181602 / DAOM 197198 / MUCL 43194)</name>
    <name type="common">Arbuscular mycorrhizal fungus</name>
    <name type="synonym">Glomus intraradices</name>
    <dbReference type="NCBI Taxonomy" id="747089"/>
    <lineage>
        <taxon>Eukaryota</taxon>
        <taxon>Fungi</taxon>
        <taxon>Fungi incertae sedis</taxon>
        <taxon>Mucoromycota</taxon>
        <taxon>Glomeromycotina</taxon>
        <taxon>Glomeromycetes</taxon>
        <taxon>Glomerales</taxon>
        <taxon>Glomeraceae</taxon>
        <taxon>Rhizophagus</taxon>
    </lineage>
</organism>
<gene>
    <name evidence="1" type="ORF">GLOINDRAFT_347858</name>
</gene>
<reference evidence="1" key="1">
    <citation type="submission" date="2013-07" db="EMBL/GenBank/DDBJ databases">
        <title>The genome of an arbuscular mycorrhizal fungus provides insights into the evolution of the oldest plant symbiosis.</title>
        <authorList>
            <consortium name="DOE Joint Genome Institute"/>
            <person name="Tisserant E."/>
            <person name="Malbreil M."/>
            <person name="Kuo A."/>
            <person name="Kohler A."/>
            <person name="Symeonidi A."/>
            <person name="Balestrini R."/>
            <person name="Charron P."/>
            <person name="Duensing N."/>
            <person name="Frei-dit-Frey N."/>
            <person name="Gianinazzi-Pearson V."/>
            <person name="Gilbert B."/>
            <person name="Handa Y."/>
            <person name="Hijri M."/>
            <person name="Kaul R."/>
            <person name="Kawaguchi M."/>
            <person name="Krajinski F."/>
            <person name="Lammers P."/>
            <person name="Lapierre D."/>
            <person name="Masclaux F.G."/>
            <person name="Murat C."/>
            <person name="Morin E."/>
            <person name="Ndikumana S."/>
            <person name="Pagni M."/>
            <person name="Petitpierre D."/>
            <person name="Requena N."/>
            <person name="Rosikiewicz P."/>
            <person name="Riley R."/>
            <person name="Saito K."/>
            <person name="San Clemente H."/>
            <person name="Shapiro H."/>
            <person name="van Tuinen D."/>
            <person name="Becard G."/>
            <person name="Bonfante P."/>
            <person name="Paszkowski U."/>
            <person name="Shachar-Hill Y."/>
            <person name="Young J.P."/>
            <person name="Sanders I.R."/>
            <person name="Henrissat B."/>
            <person name="Rensing S.A."/>
            <person name="Grigoriev I.V."/>
            <person name="Corradi N."/>
            <person name="Roux C."/>
            <person name="Martin F."/>
        </authorList>
    </citation>
    <scope>NUCLEOTIDE SEQUENCE</scope>
    <source>
        <strain evidence="1">DAOM 197198</strain>
    </source>
</reference>
<dbReference type="HOGENOM" id="CLU_2414422_0_0_1"/>
<evidence type="ECO:0000313" key="1">
    <source>
        <dbReference type="EMBL" id="ESA11252.1"/>
    </source>
</evidence>
<proteinExistence type="predicted"/>
<dbReference type="AlphaFoldDB" id="U9TV04"/>
<sequence>MVLNHPIPVNDFRPEATGFLVEVNNNETVSNTIQVDLLYNPKNEKKNTEIMWDVLNQFHVLSFMEVTTTHMCLPIHVLMVERCCRVYLGVPA</sequence>